<evidence type="ECO:0000256" key="18">
    <source>
        <dbReference type="SAM" id="MobiDB-lite"/>
    </source>
</evidence>
<evidence type="ECO:0000256" key="16">
    <source>
        <dbReference type="ARBA" id="ARBA00023328"/>
    </source>
</evidence>
<keyword evidence="9" id="KW-0493">Microtubule</keyword>
<keyword evidence="6" id="KW-0158">Chromosome</keyword>
<feature type="compositionally biased region" description="Basic and acidic residues" evidence="18">
    <location>
        <begin position="302"/>
        <end position="319"/>
    </location>
</feature>
<comment type="similarity">
    <text evidence="4">Belongs to the DASH complex ASK1 family.</text>
</comment>
<evidence type="ECO:0000256" key="4">
    <source>
        <dbReference type="ARBA" id="ARBA00010731"/>
    </source>
</evidence>
<feature type="compositionally biased region" description="Polar residues" evidence="18">
    <location>
        <begin position="135"/>
        <end position="149"/>
    </location>
</feature>
<dbReference type="GO" id="GO:0042729">
    <property type="term" value="C:DASH complex"/>
    <property type="evidence" value="ECO:0007669"/>
    <property type="project" value="InterPro"/>
</dbReference>
<keyword evidence="11" id="KW-0159">Chromosome partition</keyword>
<comment type="subcellular location">
    <subcellularLocation>
        <location evidence="3">Chromosome</location>
        <location evidence="3">Centromere</location>
        <location evidence="3">Kinetochore</location>
    </subcellularLocation>
    <subcellularLocation>
        <location evidence="2">Cytoplasm</location>
        <location evidence="2">Cytoskeleton</location>
        <location evidence="2">Spindle</location>
    </subcellularLocation>
    <subcellularLocation>
        <location evidence="1">Nucleus</location>
    </subcellularLocation>
</comment>
<feature type="region of interest" description="Disordered" evidence="18">
    <location>
        <begin position="352"/>
        <end position="378"/>
    </location>
</feature>
<feature type="region of interest" description="Disordered" evidence="18">
    <location>
        <begin position="296"/>
        <end position="319"/>
    </location>
</feature>
<proteinExistence type="inferred from homology"/>
<evidence type="ECO:0000313" key="20">
    <source>
        <dbReference type="Proteomes" id="UP000195602"/>
    </source>
</evidence>
<keyword evidence="8" id="KW-0132">Cell division</keyword>
<keyword evidence="13" id="KW-0206">Cytoskeleton</keyword>
<evidence type="ECO:0000256" key="1">
    <source>
        <dbReference type="ARBA" id="ARBA00004123"/>
    </source>
</evidence>
<sequence>MSRRKSTVHVARAREQEDSPALELERLEQASTLLLQEIDHNLSRANAIIGDSIFPVLKKYAAATAQASSHVGFWKHFLEEAADVEISTVEEPLQEPTSQKQESQSTSRKTDSKNKNDLQPSAASTPPSSDRHIETSTPQLRRTSPSSPQLVAVSGGQVAVSPRKRTPRAADARSSVLQNFLNSSPTLPEPPVLLSEIGRAHASSSSAQPRALSPHSDLGRLSPIALPPVLPAATPARQGSPQRFPLTPNFGSSAARAPPRSTTQFADVSDLPAPTQIARQDESDLLPLPRLQTVAWGGETDDLNKSSREEQGSPKRRRMDNVFLERNEFHSVEKTRSMSDIFDEVLSEHIPGIDQERKNTEAEKQRNAERGTINGESEENIVTHTSEAIFEANLPTNPKETIGEDFDDNLAEGDLRGRGAGYAPAAFTRELSAESSEIAGITSTTPLYTTANLDAEETRAENANESHTGTNQNLSHSLDSNTSDLGSFLGERWKSLAKSLHKR</sequence>
<feature type="region of interest" description="Disordered" evidence="18">
    <location>
        <begin position="456"/>
        <end position="481"/>
    </location>
</feature>
<dbReference type="AlphaFoldDB" id="A0AA91T100"/>
<accession>A0AA91T100</accession>
<keyword evidence="15" id="KW-0131">Cell cycle</keyword>
<evidence type="ECO:0000256" key="5">
    <source>
        <dbReference type="ARBA" id="ARBA00014520"/>
    </source>
</evidence>
<feature type="region of interest" description="Disordered" evidence="18">
    <location>
        <begin position="199"/>
        <end position="271"/>
    </location>
</feature>
<dbReference type="GO" id="GO:0051301">
    <property type="term" value="P:cell division"/>
    <property type="evidence" value="ECO:0007669"/>
    <property type="project" value="UniProtKB-KW"/>
</dbReference>
<evidence type="ECO:0000256" key="12">
    <source>
        <dbReference type="ARBA" id="ARBA00022838"/>
    </source>
</evidence>
<evidence type="ECO:0000256" key="6">
    <source>
        <dbReference type="ARBA" id="ARBA00022454"/>
    </source>
</evidence>
<dbReference type="GO" id="GO:0044732">
    <property type="term" value="C:mitotic spindle pole body"/>
    <property type="evidence" value="ECO:0007669"/>
    <property type="project" value="TreeGrafter"/>
</dbReference>
<keyword evidence="12" id="KW-0995">Kinetochore</keyword>
<dbReference type="PANTHER" id="PTHR28200">
    <property type="entry name" value="DASH COMPLEX SUBUNIT ASK1"/>
    <property type="match status" value="1"/>
</dbReference>
<comment type="caution">
    <text evidence="19">The sequence shown here is derived from an EMBL/GenBank/DDBJ whole genome shotgun (WGS) entry which is preliminary data.</text>
</comment>
<evidence type="ECO:0000256" key="7">
    <source>
        <dbReference type="ARBA" id="ARBA00022490"/>
    </source>
</evidence>
<evidence type="ECO:0000256" key="11">
    <source>
        <dbReference type="ARBA" id="ARBA00022829"/>
    </source>
</evidence>
<keyword evidence="7" id="KW-0963">Cytoplasm</keyword>
<protein>
    <recommendedName>
        <fullName evidence="5">DASH complex subunit ASK1</fullName>
    </recommendedName>
    <alternativeName>
        <fullName evidence="17">Outer kinetochore protein ASK1</fullName>
    </alternativeName>
</protein>
<dbReference type="EMBL" id="LYUB02000012">
    <property type="protein sequence ID" value="OVF07565.1"/>
    <property type="molecule type" value="Genomic_DNA"/>
</dbReference>
<dbReference type="GO" id="GO:0008608">
    <property type="term" value="P:attachment of spindle microtubules to kinetochore"/>
    <property type="evidence" value="ECO:0007669"/>
    <property type="project" value="InterPro"/>
</dbReference>
<feature type="compositionally biased region" description="Polar residues" evidence="18">
    <location>
        <begin position="95"/>
        <end position="107"/>
    </location>
</feature>
<feature type="compositionally biased region" description="Polar residues" evidence="18">
    <location>
        <begin position="465"/>
        <end position="481"/>
    </location>
</feature>
<gene>
    <name evidence="19" type="ORF">A9F13_12g00935</name>
</gene>
<keyword evidence="10" id="KW-0498">Mitosis</keyword>
<dbReference type="Proteomes" id="UP000195602">
    <property type="component" value="Unassembled WGS sequence"/>
</dbReference>
<evidence type="ECO:0000256" key="2">
    <source>
        <dbReference type="ARBA" id="ARBA00004186"/>
    </source>
</evidence>
<evidence type="ECO:0000256" key="10">
    <source>
        <dbReference type="ARBA" id="ARBA00022776"/>
    </source>
</evidence>
<organism evidence="19 20">
    <name type="scientific">Clavispora lusitaniae</name>
    <name type="common">Candida lusitaniae</name>
    <dbReference type="NCBI Taxonomy" id="36911"/>
    <lineage>
        <taxon>Eukaryota</taxon>
        <taxon>Fungi</taxon>
        <taxon>Dikarya</taxon>
        <taxon>Ascomycota</taxon>
        <taxon>Saccharomycotina</taxon>
        <taxon>Pichiomycetes</taxon>
        <taxon>Metschnikowiaceae</taxon>
        <taxon>Clavispora</taxon>
    </lineage>
</organism>
<name>A0AA91T100_CLALS</name>
<keyword evidence="14" id="KW-0539">Nucleus</keyword>
<evidence type="ECO:0000256" key="13">
    <source>
        <dbReference type="ARBA" id="ARBA00023212"/>
    </source>
</evidence>
<dbReference type="PANTHER" id="PTHR28200:SF1">
    <property type="entry name" value="DASH COMPLEX SUBUNIT ASK1"/>
    <property type="match status" value="1"/>
</dbReference>
<evidence type="ECO:0000313" key="19">
    <source>
        <dbReference type="EMBL" id="OVF07565.1"/>
    </source>
</evidence>
<evidence type="ECO:0000256" key="8">
    <source>
        <dbReference type="ARBA" id="ARBA00022618"/>
    </source>
</evidence>
<reference evidence="19 20" key="1">
    <citation type="submission" date="2017-04" db="EMBL/GenBank/DDBJ databases">
        <title>Draft genome of the yeast Clavispora lusitaniae type strain CBS 6936.</title>
        <authorList>
            <person name="Durrens P."/>
            <person name="Klopp C."/>
            <person name="Biteau N."/>
            <person name="Fitton-Ouhabi V."/>
            <person name="Dementhon K."/>
            <person name="Accoceberry I."/>
            <person name="Sherman D.J."/>
            <person name="Noel T."/>
        </authorList>
    </citation>
    <scope>NUCLEOTIDE SEQUENCE [LARGE SCALE GENOMIC DNA]</scope>
    <source>
        <strain evidence="19 20">CBS 6936</strain>
    </source>
</reference>
<feature type="compositionally biased region" description="Polar residues" evidence="18">
    <location>
        <begin position="117"/>
        <end position="128"/>
    </location>
</feature>
<keyword evidence="16" id="KW-0137">Centromere</keyword>
<evidence type="ECO:0000256" key="17">
    <source>
        <dbReference type="ARBA" id="ARBA00029735"/>
    </source>
</evidence>
<dbReference type="GO" id="GO:0072686">
    <property type="term" value="C:mitotic spindle"/>
    <property type="evidence" value="ECO:0007669"/>
    <property type="project" value="InterPro"/>
</dbReference>
<dbReference type="Pfam" id="PF08655">
    <property type="entry name" value="DASH_Ask1"/>
    <property type="match status" value="1"/>
</dbReference>
<feature type="region of interest" description="Disordered" evidence="18">
    <location>
        <begin position="89"/>
        <end position="173"/>
    </location>
</feature>
<evidence type="ECO:0000256" key="9">
    <source>
        <dbReference type="ARBA" id="ARBA00022701"/>
    </source>
</evidence>
<dbReference type="GO" id="GO:0005874">
    <property type="term" value="C:microtubule"/>
    <property type="evidence" value="ECO:0007669"/>
    <property type="project" value="UniProtKB-KW"/>
</dbReference>
<dbReference type="InterPro" id="IPR013964">
    <property type="entry name" value="DASH_Ask1"/>
</dbReference>
<feature type="compositionally biased region" description="Basic and acidic residues" evidence="18">
    <location>
        <begin position="354"/>
        <end position="369"/>
    </location>
</feature>
<dbReference type="KEGG" id="clus:A9F13_12g00935"/>
<evidence type="ECO:0000256" key="3">
    <source>
        <dbReference type="ARBA" id="ARBA00004629"/>
    </source>
</evidence>
<evidence type="ECO:0000256" key="14">
    <source>
        <dbReference type="ARBA" id="ARBA00023242"/>
    </source>
</evidence>
<evidence type="ECO:0000256" key="15">
    <source>
        <dbReference type="ARBA" id="ARBA00023306"/>
    </source>
</evidence>